<dbReference type="GeneID" id="41983520"/>
<dbReference type="AlphaFoldDB" id="A0A8H8R481"/>
<protein>
    <recommendedName>
        <fullName evidence="3">NAD(P)-binding domain-containing protein</fullName>
    </recommendedName>
</protein>
<dbReference type="InterPro" id="IPR036291">
    <property type="entry name" value="NAD(P)-bd_dom_sf"/>
</dbReference>
<dbReference type="SUPFAM" id="SSF51735">
    <property type="entry name" value="NAD(P)-binding Rossmann-fold domains"/>
    <property type="match status" value="1"/>
</dbReference>
<sequence>MKFIVTGCTGFIGSEVLNQCLRNPSITSIVALSRRLLPDTISNNPKLQIIVKKDFNSYSDDDIKVLSGADACIWCMGTTAGDKVLEIDYPLAFGNAFSRTLAESQKKFRYLHLSGGMTERDQSKPLWFAGNMRKLKGQAEVNMLSFAEKEETEGFWETVIVKAPFVIKKDITSPRDAFGWMMGNKRCIQVDELAAAMMDVAVNGSKDITLSDAEALVALGRAALEKVK</sequence>
<dbReference type="Gene3D" id="3.40.50.720">
    <property type="entry name" value="NAD(P)-binding Rossmann-like Domain"/>
    <property type="match status" value="1"/>
</dbReference>
<dbReference type="PANTHER" id="PTHR14097">
    <property type="entry name" value="OXIDOREDUCTASE HTATIP2"/>
    <property type="match status" value="1"/>
</dbReference>
<dbReference type="RefSeq" id="XP_031007016.1">
    <property type="nucleotide sequence ID" value="XM_031148294.1"/>
</dbReference>
<organism evidence="1 2">
    <name type="scientific">Lachnellula hyalina</name>
    <dbReference type="NCBI Taxonomy" id="1316788"/>
    <lineage>
        <taxon>Eukaryota</taxon>
        <taxon>Fungi</taxon>
        <taxon>Dikarya</taxon>
        <taxon>Ascomycota</taxon>
        <taxon>Pezizomycotina</taxon>
        <taxon>Leotiomycetes</taxon>
        <taxon>Helotiales</taxon>
        <taxon>Lachnaceae</taxon>
        <taxon>Lachnellula</taxon>
    </lineage>
</organism>
<dbReference type="Proteomes" id="UP000431533">
    <property type="component" value="Unassembled WGS sequence"/>
</dbReference>
<keyword evidence="2" id="KW-1185">Reference proteome</keyword>
<reference evidence="1 2" key="1">
    <citation type="submission" date="2018-05" db="EMBL/GenBank/DDBJ databases">
        <title>Genome sequencing and assembly of the regulated plant pathogen Lachnellula willkommii and related sister species for the development of diagnostic species identification markers.</title>
        <authorList>
            <person name="Giroux E."/>
            <person name="Bilodeau G."/>
        </authorList>
    </citation>
    <scope>NUCLEOTIDE SEQUENCE [LARGE SCALE GENOMIC DNA]</scope>
    <source>
        <strain evidence="1 2">CBS 185.66</strain>
    </source>
</reference>
<evidence type="ECO:0000313" key="2">
    <source>
        <dbReference type="Proteomes" id="UP000431533"/>
    </source>
</evidence>
<dbReference type="EMBL" id="QGMH01000035">
    <property type="protein sequence ID" value="TVY28228.1"/>
    <property type="molecule type" value="Genomic_DNA"/>
</dbReference>
<proteinExistence type="predicted"/>
<dbReference type="OrthoDB" id="3535423at2759"/>
<dbReference type="PANTHER" id="PTHR14097:SF9">
    <property type="entry name" value="EPIMERASE, PUTATIVE (AFU_ORTHOLOGUE AFUA_8G07320)-RELATED"/>
    <property type="match status" value="1"/>
</dbReference>
<accession>A0A8H8R481</accession>
<gene>
    <name evidence="1" type="ORF">LHYA1_G003322</name>
</gene>
<name>A0A8H8R481_9HELO</name>
<evidence type="ECO:0008006" key="3">
    <source>
        <dbReference type="Google" id="ProtNLM"/>
    </source>
</evidence>
<comment type="caution">
    <text evidence="1">The sequence shown here is derived from an EMBL/GenBank/DDBJ whole genome shotgun (WGS) entry which is preliminary data.</text>
</comment>
<evidence type="ECO:0000313" key="1">
    <source>
        <dbReference type="EMBL" id="TVY28228.1"/>
    </source>
</evidence>